<feature type="compositionally biased region" description="Low complexity" evidence="1">
    <location>
        <begin position="809"/>
        <end position="837"/>
    </location>
</feature>
<evidence type="ECO:0000256" key="1">
    <source>
        <dbReference type="SAM" id="MobiDB-lite"/>
    </source>
</evidence>
<feature type="chain" id="PRO_5002724586" evidence="2">
    <location>
        <begin position="25"/>
        <end position="872"/>
    </location>
</feature>
<reference evidence="4" key="2">
    <citation type="submission" date="2007-04" db="EMBL/GenBank/DDBJ databases">
        <title>Complete genome sequence of the nitrogen-fixing bacterium Azorhizobium caulinodans ORS571.</title>
        <authorList>
            <person name="Lee K.B."/>
            <person name="Backer P.D."/>
            <person name="Aono T."/>
            <person name="Liu C.T."/>
            <person name="Suzuki S."/>
            <person name="Suzuki T."/>
            <person name="Kaneko T."/>
            <person name="Yamada M."/>
            <person name="Tabata S."/>
            <person name="Kupfer D.M."/>
            <person name="Najar F.Z."/>
            <person name="Wiley G.B."/>
            <person name="Roe B."/>
            <person name="Binnewies T."/>
            <person name="Ussery D."/>
            <person name="Vereecke D."/>
            <person name="Gevers D."/>
            <person name="Holsters M."/>
            <person name="Oyaizu H."/>
        </authorList>
    </citation>
    <scope>NUCLEOTIDE SEQUENCE [LARGE SCALE GENOMIC DNA]</scope>
    <source>
        <strain evidence="4">ATCC 43989 / DSM 5975 / JCM 20966 / LMG 6465 / NBRC 14845 / NCIMB 13405 / ORS 571</strain>
    </source>
</reference>
<feature type="compositionally biased region" description="Low complexity" evidence="1">
    <location>
        <begin position="231"/>
        <end position="244"/>
    </location>
</feature>
<organism evidence="3 4">
    <name type="scientific">Azorhizobium caulinodans (strain ATCC 43989 / DSM 5975 / JCM 20966 / LMG 6465 / NBRC 14845 / NCIMB 13405 / ORS 571)</name>
    <dbReference type="NCBI Taxonomy" id="438753"/>
    <lineage>
        <taxon>Bacteria</taxon>
        <taxon>Pseudomonadati</taxon>
        <taxon>Pseudomonadota</taxon>
        <taxon>Alphaproteobacteria</taxon>
        <taxon>Hyphomicrobiales</taxon>
        <taxon>Xanthobacteraceae</taxon>
        <taxon>Azorhizobium</taxon>
    </lineage>
</organism>
<dbReference type="RefSeq" id="WP_012169155.1">
    <property type="nucleotide sequence ID" value="NC_009937.1"/>
</dbReference>
<reference evidence="3 4" key="6">
    <citation type="journal article" date="2011" name="Appl. Environ. Microbiol.">
        <title>Involvement of the azorhizobial chromosome partition gene (parA) in the onset of bacteroid differentiation during Sesbania rostrata stem nodule development.</title>
        <authorList>
            <person name="Liu CT."/>
            <person name="Lee KB."/>
            <person name="Wang YS."/>
            <person name="Peng MH."/>
            <person name="Lee KT."/>
            <person name="Suzuki S."/>
            <person name="Suzuki T."/>
            <person name="Oyaizu H."/>
        </authorList>
    </citation>
    <scope>NUCLEOTIDE SEQUENCE [LARGE SCALE GENOMIC DNA]</scope>
    <source>
        <strain evidence="4">ATCC 43989 / DSM 5975 / JCM 20966 / LMG 6465 / NBRC 14845 / NCIMB 13405 / ORS 571</strain>
    </source>
</reference>
<protein>
    <submittedName>
        <fullName evidence="3">Hypothetical MotC chemotaxis protein</fullName>
    </submittedName>
</protein>
<reference evidence="3 4" key="3">
    <citation type="journal article" date="2008" name="BMC Genomics">
        <title>The genome of the versatile nitrogen fixer Azorhizobium caulinodans ORS571.</title>
        <authorList>
            <person name="Lee KB."/>
            <person name="Backer P.D."/>
            <person name="Aono T."/>
            <person name="Liu CT."/>
            <person name="Suzuki S."/>
            <person name="Suzuki T."/>
            <person name="Kaneko T."/>
            <person name="Yamada M."/>
            <person name="Tabata S."/>
            <person name="Kupfer D.M."/>
            <person name="Najar F.Z."/>
            <person name="Wiley G.B."/>
            <person name="Roe B."/>
            <person name="Binnewies T.T."/>
            <person name="Ussery D.W."/>
            <person name="D'Haeze W."/>
            <person name="Herder J.D."/>
            <person name="Gevers D."/>
            <person name="Vereecke D."/>
            <person name="Holsters M."/>
            <person name="Oyaizu H."/>
        </authorList>
    </citation>
    <scope>NUCLEOTIDE SEQUENCE [LARGE SCALE GENOMIC DNA]</scope>
    <source>
        <strain evidence="4">ATCC 43989 / DSM 5975 / JCM 20966 / LMG 6465 / NBRC 14845 / NCIMB 13405 / ORS 571</strain>
    </source>
</reference>
<feature type="compositionally biased region" description="Pro residues" evidence="1">
    <location>
        <begin position="786"/>
        <end position="808"/>
    </location>
</feature>
<dbReference type="KEGG" id="azc:AZC_0624"/>
<accession>A8IPH9</accession>
<name>A8IPH9_AZOC5</name>
<evidence type="ECO:0000313" key="4">
    <source>
        <dbReference type="Proteomes" id="UP000000270"/>
    </source>
</evidence>
<keyword evidence="2" id="KW-0732">Signal</keyword>
<dbReference type="Proteomes" id="UP000000270">
    <property type="component" value="Chromosome"/>
</dbReference>
<keyword evidence="4" id="KW-1185">Reference proteome</keyword>
<feature type="region of interest" description="Disordered" evidence="1">
    <location>
        <begin position="207"/>
        <end position="244"/>
    </location>
</feature>
<feature type="region of interest" description="Disordered" evidence="1">
    <location>
        <begin position="772"/>
        <end position="850"/>
    </location>
</feature>
<dbReference type="AlphaFoldDB" id="A8IPH9"/>
<proteinExistence type="predicted"/>
<feature type="compositionally biased region" description="Low complexity" evidence="1">
    <location>
        <begin position="42"/>
        <end position="57"/>
    </location>
</feature>
<dbReference type="EMBL" id="AP009384">
    <property type="protein sequence ID" value="BAF86622.1"/>
    <property type="molecule type" value="Genomic_DNA"/>
</dbReference>
<gene>
    <name evidence="3" type="primary">motC</name>
    <name evidence="3" type="ordered locus">AZC_0624</name>
</gene>
<reference evidence="3 4" key="4">
    <citation type="journal article" date="2009" name="Appl. Environ. Microbiol.">
        <title>Comparative genome-wide transcriptional profiling of Azorhizobium caulinodans ORS571 grown under free-living and symbiotic conditions.</title>
        <authorList>
            <person name="Tsukada S."/>
            <person name="Aono T."/>
            <person name="Akiba N."/>
            <person name="Lee KB."/>
            <person name="Liu CT."/>
            <person name="Toyazaki H."/>
            <person name="Oyaizu H."/>
        </authorList>
    </citation>
    <scope>NUCLEOTIDE SEQUENCE [LARGE SCALE GENOMIC DNA]</scope>
    <source>
        <strain evidence="4">ATCC 43989 / DSM 5975 / JCM 20966 / LMG 6465 / NBRC 14845 / NCIMB 13405 / ORS 571</strain>
    </source>
</reference>
<reference evidence="3 4" key="1">
    <citation type="journal article" date="2007" name="Appl. Environ. Microbiol.">
        <title>Rhizobial factors required for stem nodule maturation and maintenance in Sesbania rostrata-Azorhizobium caulinodans ORS571 symbiosis.</title>
        <authorList>
            <person name="Suzuki S."/>
            <person name="Aono T."/>
            <person name="Lee KB."/>
            <person name="Suzuki T."/>
            <person name="Liu CT."/>
            <person name="Miwa H."/>
            <person name="Wakao S."/>
            <person name="Iki T."/>
            <person name="Oyaizu H."/>
        </authorList>
    </citation>
    <scope>NUCLEOTIDE SEQUENCE [LARGE SCALE GENOMIC DNA]</scope>
    <source>
        <strain evidence="4">ATCC 43989 / DSM 5975 / JCM 20966 / LMG 6465 / NBRC 14845 / NCIMB 13405 / ORS 571</strain>
    </source>
</reference>
<sequence length="872" mass="89983">MRLGSVSHLALGLALLLAAPQAHAEDFNLFKLLAPKPANTQAPGDAAVDGTDGGASAEAPAPLPQRRPASAEAVPAADAAGKSIAALPAPQSTQAQPALAQLPVPLPPRRPHIEEASALLLLQVAPKTAQVTHPAPAAPAMTQVAAPTAAPVRQTAPAAPQRVADTFIVPAAPAIAPVPGPRSEDGPVAGLDPRPVRVVAIKPEVKTAGAAPQKPAPKTNAKTAAADKAKAAAPTAAHTAPQAPAPAPAVVAQAPKAAPEPELLADPMPEVVVGPRDIPVKDAVQAVVLAQTPPESAVPRITPVAVAAAAPAARPRTEDGLPPQLPPDPSVVAEAMLQRIPTVTSALAGIVSAVGPTPAQAAGQKEIPQPPADTSNSPPPPDQAIPVERSTGPLPYEQVRRLQRLQDRIATGDTAALQAQRALIAEIEDAFHKADPKVWQDPRNARAAVVFFLSGGSPKELRNLLSLKPAPAIDERLLQGALAYVEGRPEDAERYLANINPLQLPDALGGQIAMVQAAVTVGKDPRKAMAQLDIARLVMPGTLVEEAALRREILVAAQLGELNKFEHLSKQYLYRFRHSVYAGNFRQRFAAALTRMAFVNDRDQFQRLVSLLQPLDRDSRVDIYLMVARGALNQGKFTAASLASERVLVDADPVSTDAERARVYKAAVNAASSKEVDAAVVELKSIIRSRLPPDDVMLLNAALTTAELVRSAGETVKQAAVKPQVKVDPMQVTHTAGTALLPKWTANETVPVAQPATAQRSDATSAQAQIAAQVQAAAQSRGVAPGQPPAGGPPPAAPGAVPPPPPPAGQAARPAPQAPAAQTAQAGQPAAAPAPEAKQPSLFDEGSPAGALVSRAQGTLDKVDAMLKESPL</sequence>
<dbReference type="STRING" id="438753.AZC_0624"/>
<feature type="signal peptide" evidence="2">
    <location>
        <begin position="1"/>
        <end position="24"/>
    </location>
</feature>
<evidence type="ECO:0000256" key="2">
    <source>
        <dbReference type="SAM" id="SignalP"/>
    </source>
</evidence>
<dbReference type="eggNOG" id="ENOG502ZART">
    <property type="taxonomic scope" value="Bacteria"/>
</dbReference>
<dbReference type="HOGENOM" id="CLU_329197_0_0_5"/>
<feature type="region of interest" description="Disordered" evidence="1">
    <location>
        <begin position="39"/>
        <end position="77"/>
    </location>
</feature>
<feature type="compositionally biased region" description="Low complexity" evidence="1">
    <location>
        <begin position="210"/>
        <end position="224"/>
    </location>
</feature>
<reference evidence="3 4" key="5">
    <citation type="journal article" date="2010" name="Appl. Environ. Microbiol.">
        <title>phrR-like gene praR of Azorhizobium caulinodans ORS571 is essential for symbiosis with Sesbania rostrata and is involved in expression of reb genes.</title>
        <authorList>
            <person name="Akiba N."/>
            <person name="Aono T."/>
            <person name="Toyazaki H."/>
            <person name="Sato S."/>
            <person name="Oyaizu H."/>
        </authorList>
    </citation>
    <scope>NUCLEOTIDE SEQUENCE [LARGE SCALE GENOMIC DNA]</scope>
    <source>
        <strain evidence="4">ATCC 43989 / DSM 5975 / JCM 20966 / LMG 6465 / NBRC 14845 / NCIMB 13405 / ORS 571</strain>
    </source>
</reference>
<feature type="region of interest" description="Disordered" evidence="1">
    <location>
        <begin position="358"/>
        <end position="393"/>
    </location>
</feature>
<evidence type="ECO:0000313" key="3">
    <source>
        <dbReference type="EMBL" id="BAF86622.1"/>
    </source>
</evidence>